<evidence type="ECO:0008006" key="3">
    <source>
        <dbReference type="Google" id="ProtNLM"/>
    </source>
</evidence>
<dbReference type="Gene3D" id="3.80.10.10">
    <property type="entry name" value="Ribonuclease Inhibitor"/>
    <property type="match status" value="1"/>
</dbReference>
<protein>
    <recommendedName>
        <fullName evidence="3">LRR receptor-like serine/threonine-protein kinase</fullName>
    </recommendedName>
</protein>
<dbReference type="InterPro" id="IPR001611">
    <property type="entry name" value="Leu-rich_rpt"/>
</dbReference>
<dbReference type="InterPro" id="IPR032675">
    <property type="entry name" value="LRR_dom_sf"/>
</dbReference>
<proteinExistence type="predicted"/>
<dbReference type="STRING" id="4540.A0A3L6RFD3"/>
<dbReference type="Pfam" id="PF13855">
    <property type="entry name" value="LRR_8"/>
    <property type="match status" value="1"/>
</dbReference>
<keyword evidence="2" id="KW-1185">Reference proteome</keyword>
<name>A0A3L6RFD3_PANMI</name>
<sequence length="178" mass="20321">MTRLVFLGFFSNNLIGKMPQGFANLTKLQILDLSSNQLEGEVPATISSLRSFQYLNLCNNKLSGMIRNLNTWKLLAISLAKKLLHRRIPYGVIVSRLLWKSWTYQTSNQLHGELPRCLWDLQGLLFMDLSNNTFSGIVKTSTDSDLSLRSVQLANNNLMGEFPLVFKRRRKASHSTSW</sequence>
<comment type="caution">
    <text evidence="1">The sequence shown here is derived from an EMBL/GenBank/DDBJ whole genome shotgun (WGS) entry which is preliminary data.</text>
</comment>
<organism evidence="1 2">
    <name type="scientific">Panicum miliaceum</name>
    <name type="common">Proso millet</name>
    <name type="synonym">Broomcorn millet</name>
    <dbReference type="NCBI Taxonomy" id="4540"/>
    <lineage>
        <taxon>Eukaryota</taxon>
        <taxon>Viridiplantae</taxon>
        <taxon>Streptophyta</taxon>
        <taxon>Embryophyta</taxon>
        <taxon>Tracheophyta</taxon>
        <taxon>Spermatophyta</taxon>
        <taxon>Magnoliopsida</taxon>
        <taxon>Liliopsida</taxon>
        <taxon>Poales</taxon>
        <taxon>Poaceae</taxon>
        <taxon>PACMAD clade</taxon>
        <taxon>Panicoideae</taxon>
        <taxon>Panicodae</taxon>
        <taxon>Paniceae</taxon>
        <taxon>Panicinae</taxon>
        <taxon>Panicum</taxon>
        <taxon>Panicum sect. Panicum</taxon>
    </lineage>
</organism>
<evidence type="ECO:0000313" key="2">
    <source>
        <dbReference type="Proteomes" id="UP000275267"/>
    </source>
</evidence>
<dbReference type="Proteomes" id="UP000275267">
    <property type="component" value="Unassembled WGS sequence"/>
</dbReference>
<gene>
    <name evidence="1" type="ORF">C2845_PM13G09150</name>
</gene>
<dbReference type="SUPFAM" id="SSF52058">
    <property type="entry name" value="L domain-like"/>
    <property type="match status" value="1"/>
</dbReference>
<dbReference type="AlphaFoldDB" id="A0A3L6RFD3"/>
<evidence type="ECO:0000313" key="1">
    <source>
        <dbReference type="EMBL" id="RLN03103.1"/>
    </source>
</evidence>
<reference evidence="2" key="1">
    <citation type="journal article" date="2019" name="Nat. Commun.">
        <title>The genome of broomcorn millet.</title>
        <authorList>
            <person name="Zou C."/>
            <person name="Miki D."/>
            <person name="Li D."/>
            <person name="Tang Q."/>
            <person name="Xiao L."/>
            <person name="Rajput S."/>
            <person name="Deng P."/>
            <person name="Jia W."/>
            <person name="Huang R."/>
            <person name="Zhang M."/>
            <person name="Sun Y."/>
            <person name="Hu J."/>
            <person name="Fu X."/>
            <person name="Schnable P.S."/>
            <person name="Li F."/>
            <person name="Zhang H."/>
            <person name="Feng B."/>
            <person name="Zhu X."/>
            <person name="Liu R."/>
            <person name="Schnable J.C."/>
            <person name="Zhu J.-K."/>
            <person name="Zhang H."/>
        </authorList>
    </citation>
    <scope>NUCLEOTIDE SEQUENCE [LARGE SCALE GENOMIC DNA]</scope>
</reference>
<accession>A0A3L6RFD3</accession>
<dbReference type="EMBL" id="PQIB02000008">
    <property type="protein sequence ID" value="RLN03103.1"/>
    <property type="molecule type" value="Genomic_DNA"/>
</dbReference>
<dbReference type="PANTHER" id="PTHR48065:SF75">
    <property type="entry name" value="LEUCINE-RICH REPEAT-CONTAINING N-TERMINAL PLANT-TYPE DOMAIN-CONTAINING PROTEIN"/>
    <property type="match status" value="1"/>
</dbReference>
<dbReference type="PANTHER" id="PTHR48065">
    <property type="entry name" value="OS10G0469600 PROTEIN"/>
    <property type="match status" value="1"/>
</dbReference>
<dbReference type="OrthoDB" id="442066at2759"/>